<dbReference type="InterPro" id="IPR035965">
    <property type="entry name" value="PAS-like_dom_sf"/>
</dbReference>
<evidence type="ECO:0000256" key="4">
    <source>
        <dbReference type="ARBA" id="ARBA00022679"/>
    </source>
</evidence>
<keyword evidence="6" id="KW-0418">Kinase</keyword>
<comment type="catalytic activity">
    <reaction evidence="1">
        <text>ATP + protein L-histidine = ADP + protein N-phospho-L-histidine.</text>
        <dbReference type="EC" id="2.7.13.3"/>
    </reaction>
</comment>
<reference evidence="10" key="1">
    <citation type="journal article" date="2019" name="Int. J. Syst. Evol. Microbiol.">
        <title>The Global Catalogue of Microorganisms (GCM) 10K type strain sequencing project: providing services to taxonomists for standard genome sequencing and annotation.</title>
        <authorList>
            <consortium name="The Broad Institute Genomics Platform"/>
            <consortium name="The Broad Institute Genome Sequencing Center for Infectious Disease"/>
            <person name="Wu L."/>
            <person name="Ma J."/>
        </authorList>
    </citation>
    <scope>NUCLEOTIDE SEQUENCE [LARGE SCALE GENOMIC DNA]</scope>
    <source>
        <strain evidence="10">JCM 17563</strain>
    </source>
</reference>
<dbReference type="Gene3D" id="3.30.565.10">
    <property type="entry name" value="Histidine kinase-like ATPase, C-terminal domain"/>
    <property type="match status" value="1"/>
</dbReference>
<evidence type="ECO:0000256" key="1">
    <source>
        <dbReference type="ARBA" id="ARBA00000085"/>
    </source>
</evidence>
<dbReference type="EC" id="2.7.13.3" evidence="2"/>
<evidence type="ECO:0000313" key="10">
    <source>
        <dbReference type="Proteomes" id="UP001500235"/>
    </source>
</evidence>
<proteinExistence type="predicted"/>
<dbReference type="SMART" id="SM00911">
    <property type="entry name" value="HWE_HK"/>
    <property type="match status" value="1"/>
</dbReference>
<dbReference type="Pfam" id="PF00989">
    <property type="entry name" value="PAS"/>
    <property type="match status" value="1"/>
</dbReference>
<dbReference type="SMART" id="SM00091">
    <property type="entry name" value="PAS"/>
    <property type="match status" value="1"/>
</dbReference>
<dbReference type="InterPro" id="IPR036890">
    <property type="entry name" value="HATPase_C_sf"/>
</dbReference>
<keyword evidence="7" id="KW-0067">ATP-binding</keyword>
<evidence type="ECO:0000256" key="2">
    <source>
        <dbReference type="ARBA" id="ARBA00012438"/>
    </source>
</evidence>
<dbReference type="EMBL" id="BAABBQ010000001">
    <property type="protein sequence ID" value="GAA4013475.1"/>
    <property type="molecule type" value="Genomic_DNA"/>
</dbReference>
<dbReference type="RefSeq" id="WP_344706249.1">
    <property type="nucleotide sequence ID" value="NZ_BAABBQ010000001.1"/>
</dbReference>
<evidence type="ECO:0000313" key="9">
    <source>
        <dbReference type="EMBL" id="GAA4013475.1"/>
    </source>
</evidence>
<keyword evidence="4" id="KW-0808">Transferase</keyword>
<organism evidence="9 10">
    <name type="scientific">Sphingomonas swuensis</name>
    <dbReference type="NCBI Taxonomy" id="977800"/>
    <lineage>
        <taxon>Bacteria</taxon>
        <taxon>Pseudomonadati</taxon>
        <taxon>Pseudomonadota</taxon>
        <taxon>Alphaproteobacteria</taxon>
        <taxon>Sphingomonadales</taxon>
        <taxon>Sphingomonadaceae</taxon>
        <taxon>Sphingomonas</taxon>
    </lineage>
</organism>
<sequence>MQIDRTIEEDGFTRDIVFRAVAENAIDAVFVLDREGRATFANKAAEEMFGWSQSELSGHRLHNLIHGKRPDGSPYPIFDCPLNAVFASGQSLRLHDDVFYRRDGRAVAVTCTNSAIERESEIIGGLLIVRDETERRFIEEQNELLRRELNHRVKNTLALVQAITHRSLRGVAPSSALKSLNSRLTALTDANKLLAEEAWVTPRVDVVVQRSLQPFEGTAERIGAEGPALNIEPSVAVALALTLHELATNAIKYGSLSTDKGSVRLRWQIDAKGNFELRWAEMDGPRVVEPNRRGFGTELMRRVWQGLGGTIRLRLSEDGLKALFCAPRERIEATEA</sequence>
<keyword evidence="10" id="KW-1185">Reference proteome</keyword>
<keyword evidence="5" id="KW-0547">Nucleotide-binding</keyword>
<evidence type="ECO:0000256" key="6">
    <source>
        <dbReference type="ARBA" id="ARBA00022777"/>
    </source>
</evidence>
<feature type="domain" description="PAS" evidence="8">
    <location>
        <begin position="14"/>
        <end position="66"/>
    </location>
</feature>
<comment type="caution">
    <text evidence="9">The sequence shown here is derived from an EMBL/GenBank/DDBJ whole genome shotgun (WGS) entry which is preliminary data.</text>
</comment>
<keyword evidence="3" id="KW-0597">Phosphoprotein</keyword>
<dbReference type="Proteomes" id="UP001500235">
    <property type="component" value="Unassembled WGS sequence"/>
</dbReference>
<dbReference type="PROSITE" id="PS50112">
    <property type="entry name" value="PAS"/>
    <property type="match status" value="1"/>
</dbReference>
<gene>
    <name evidence="9" type="ORF">GCM10022280_09710</name>
</gene>
<dbReference type="PANTHER" id="PTHR41523:SF7">
    <property type="entry name" value="HISTIDINE KINASE"/>
    <property type="match status" value="1"/>
</dbReference>
<evidence type="ECO:0000256" key="3">
    <source>
        <dbReference type="ARBA" id="ARBA00022553"/>
    </source>
</evidence>
<protein>
    <recommendedName>
        <fullName evidence="2">histidine kinase</fullName>
        <ecNumber evidence="2">2.7.13.3</ecNumber>
    </recommendedName>
</protein>
<dbReference type="SUPFAM" id="SSF55785">
    <property type="entry name" value="PYP-like sensor domain (PAS domain)"/>
    <property type="match status" value="1"/>
</dbReference>
<dbReference type="Gene3D" id="3.30.450.20">
    <property type="entry name" value="PAS domain"/>
    <property type="match status" value="1"/>
</dbReference>
<name>A0ABP7SLV4_9SPHN</name>
<dbReference type="CDD" id="cd00130">
    <property type="entry name" value="PAS"/>
    <property type="match status" value="1"/>
</dbReference>
<evidence type="ECO:0000259" key="8">
    <source>
        <dbReference type="PROSITE" id="PS50112"/>
    </source>
</evidence>
<dbReference type="InterPro" id="IPR011102">
    <property type="entry name" value="Sig_transdc_His_kinase_HWE"/>
</dbReference>
<dbReference type="SUPFAM" id="SSF55874">
    <property type="entry name" value="ATPase domain of HSP90 chaperone/DNA topoisomerase II/histidine kinase"/>
    <property type="match status" value="1"/>
</dbReference>
<evidence type="ECO:0000256" key="7">
    <source>
        <dbReference type="ARBA" id="ARBA00022840"/>
    </source>
</evidence>
<dbReference type="NCBIfam" id="TIGR00229">
    <property type="entry name" value="sensory_box"/>
    <property type="match status" value="1"/>
</dbReference>
<accession>A0ABP7SLV4</accession>
<dbReference type="InterPro" id="IPR013767">
    <property type="entry name" value="PAS_fold"/>
</dbReference>
<evidence type="ECO:0000256" key="5">
    <source>
        <dbReference type="ARBA" id="ARBA00022741"/>
    </source>
</evidence>
<dbReference type="InterPro" id="IPR000014">
    <property type="entry name" value="PAS"/>
</dbReference>
<dbReference type="Pfam" id="PF07536">
    <property type="entry name" value="HWE_HK"/>
    <property type="match status" value="1"/>
</dbReference>
<dbReference type="PANTHER" id="PTHR41523">
    <property type="entry name" value="TWO-COMPONENT SYSTEM SENSOR PROTEIN"/>
    <property type="match status" value="1"/>
</dbReference>